<comment type="caution">
    <text evidence="3">The sequence shown here is derived from an EMBL/GenBank/DDBJ whole genome shotgun (WGS) entry which is preliminary data.</text>
</comment>
<evidence type="ECO:0000313" key="3">
    <source>
        <dbReference type="EMBL" id="RDX01416.1"/>
    </source>
</evidence>
<dbReference type="NCBIfam" id="TIGR01353">
    <property type="entry name" value="dGTP_triPase"/>
    <property type="match status" value="1"/>
</dbReference>
<dbReference type="GO" id="GO:0006203">
    <property type="term" value="P:dGTP catabolic process"/>
    <property type="evidence" value="ECO:0007669"/>
    <property type="project" value="TreeGrafter"/>
</dbReference>
<accession>A0A3D8TUC3</accession>
<proteinExistence type="predicted"/>
<dbReference type="Proteomes" id="UP000257055">
    <property type="component" value="Unassembled WGS sequence"/>
</dbReference>
<dbReference type="InterPro" id="IPR050135">
    <property type="entry name" value="dGTPase-like"/>
</dbReference>
<gene>
    <name evidence="3" type="ORF">UR08_10960</name>
</gene>
<dbReference type="PANTHER" id="PTHR11373:SF32">
    <property type="entry name" value="DEOXYGUANOSINETRIPHOSPHATE TRIPHOSPHOHYDROLASE"/>
    <property type="match status" value="1"/>
</dbReference>
<dbReference type="InterPro" id="IPR023293">
    <property type="entry name" value="dGTP_triP_hydro_central_sf"/>
</dbReference>
<feature type="domain" description="HD" evidence="2">
    <location>
        <begin position="63"/>
        <end position="252"/>
    </location>
</feature>
<dbReference type="PANTHER" id="PTHR11373">
    <property type="entry name" value="DEOXYNUCLEOSIDE TRIPHOSPHATE TRIPHOSPHOHYDROLASE"/>
    <property type="match status" value="1"/>
</dbReference>
<dbReference type="Gene3D" id="1.10.3550.10">
    <property type="entry name" value="eoxyguanosinetriphosphate triphosphohydrolase domain-like"/>
    <property type="match status" value="1"/>
</dbReference>
<evidence type="ECO:0000259" key="2">
    <source>
        <dbReference type="PROSITE" id="PS51831"/>
    </source>
</evidence>
<dbReference type="InterPro" id="IPR006261">
    <property type="entry name" value="dGTPase"/>
</dbReference>
<dbReference type="InterPro" id="IPR003607">
    <property type="entry name" value="HD/PDEase_dom"/>
</dbReference>
<dbReference type="InterPro" id="IPR006674">
    <property type="entry name" value="HD_domain"/>
</dbReference>
<keyword evidence="1 3" id="KW-0378">Hydrolase</keyword>
<dbReference type="SMART" id="SM00471">
    <property type="entry name" value="HDc"/>
    <property type="match status" value="1"/>
</dbReference>
<dbReference type="GO" id="GO:0008832">
    <property type="term" value="F:dGTPase activity"/>
    <property type="evidence" value="ECO:0007669"/>
    <property type="project" value="TreeGrafter"/>
</dbReference>
<protein>
    <submittedName>
        <fullName evidence="3">Deoxyguanosinetriphosphate triphosphohydrolase</fullName>
    </submittedName>
</protein>
<dbReference type="CDD" id="cd00077">
    <property type="entry name" value="HDc"/>
    <property type="match status" value="1"/>
</dbReference>
<dbReference type="SUPFAM" id="SSF109604">
    <property type="entry name" value="HD-domain/PDEase-like"/>
    <property type="match status" value="1"/>
</dbReference>
<name>A0A3D8TUC3_9LIST</name>
<dbReference type="InterPro" id="IPR027432">
    <property type="entry name" value="dGTP_triphosphohydrolase_C"/>
</dbReference>
<dbReference type="PROSITE" id="PS51831">
    <property type="entry name" value="HD"/>
    <property type="match status" value="1"/>
</dbReference>
<dbReference type="RefSeq" id="WP_115753680.1">
    <property type="nucleotide sequence ID" value="NZ_LARY01000002.1"/>
</dbReference>
<dbReference type="AlphaFoldDB" id="A0A3D8TUC3"/>
<keyword evidence="4" id="KW-1185">Reference proteome</keyword>
<dbReference type="Gene3D" id="1.10.3410.10">
    <property type="entry name" value="putative deoxyguanosinetriphosphate triphosphohydrolase like domain"/>
    <property type="match status" value="1"/>
</dbReference>
<dbReference type="Gene3D" id="1.10.3210.10">
    <property type="entry name" value="Hypothetical protein af1432"/>
    <property type="match status" value="1"/>
</dbReference>
<reference evidence="4" key="1">
    <citation type="submission" date="2015-04" db="EMBL/GenBank/DDBJ databases">
        <authorList>
            <person name="Schardt J."/>
            <person name="Mueller-Herbst S."/>
            <person name="Scherer S."/>
            <person name="Huptas C."/>
        </authorList>
    </citation>
    <scope>NUCLEOTIDE SEQUENCE [LARGE SCALE GENOMIC DNA]</scope>
    <source>
        <strain evidence="4">Kiel-L1</strain>
    </source>
</reference>
<dbReference type="NCBIfam" id="NF002205">
    <property type="entry name" value="PRK01096.1"/>
    <property type="match status" value="1"/>
</dbReference>
<evidence type="ECO:0000256" key="1">
    <source>
        <dbReference type="ARBA" id="ARBA00022801"/>
    </source>
</evidence>
<organism evidence="3 4">
    <name type="scientific">Listeria kieliensis</name>
    <dbReference type="NCBI Taxonomy" id="1621700"/>
    <lineage>
        <taxon>Bacteria</taxon>
        <taxon>Bacillati</taxon>
        <taxon>Bacillota</taxon>
        <taxon>Bacilli</taxon>
        <taxon>Bacillales</taxon>
        <taxon>Listeriaceae</taxon>
        <taxon>Listeria</taxon>
    </lineage>
</organism>
<dbReference type="Pfam" id="PF01966">
    <property type="entry name" value="HD"/>
    <property type="match status" value="1"/>
</dbReference>
<sequence>MDWDTLLNDKRRRESSVTRSKSTDIRNAFENDYQRIVMSASFRRLQDKTQIFPLEKSDFVRTRLTHSIEVATIAKSMGNMVSHKIVEDELDPSFKPEHAEKIADILACTGLLHDMGNPPFGHFGEESIREWFKENLERLEYGGKKLTTILTKQMKEDFYHFEGNAQVLRVVSKLHYLFDEYGLNLTHATLNGVIKYPVSSLKINKKRTRSKKLGYFYADESIFKEVTAATGAFNKRHPLTFLLEVADDIAYLNADLEDGVKKGTVTIQQILRGFEEFDEHNWVTSACFNELKKKADRYEGQEEAFIAQQWLASNVRGQLINRALEVFYENYEAIMKGEFDDSLLDASEASQLVQVLQYLSRTYIYTNQGVVESEIAGSEIISALLDSYIPAVLYFDSEEGKQTAKDKRLISLISDNYLGCYRKNAADQDETVKLYLRLLLITDFICGMTDNYAKDLYQKLRGLR</sequence>
<dbReference type="EMBL" id="LARY01000002">
    <property type="protein sequence ID" value="RDX01416.1"/>
    <property type="molecule type" value="Genomic_DNA"/>
</dbReference>
<evidence type="ECO:0000313" key="4">
    <source>
        <dbReference type="Proteomes" id="UP000257055"/>
    </source>
</evidence>